<dbReference type="InterPro" id="IPR023614">
    <property type="entry name" value="Porin_dom_sf"/>
</dbReference>
<dbReference type="Pfam" id="PF10082">
    <property type="entry name" value="BBP2_2"/>
    <property type="match status" value="1"/>
</dbReference>
<reference evidence="3" key="1">
    <citation type="submission" date="2012-11" db="EMBL/GenBank/DDBJ databases">
        <authorList>
            <person name="Singh A."/>
            <person name="Pinnaka A.K."/>
            <person name="Vaidya B."/>
        </authorList>
    </citation>
    <scope>NUCLEOTIDE SEQUENCE [LARGE SCALE GENOMIC DNA]</scope>
    <source>
        <strain evidence="3">AK23</strain>
    </source>
</reference>
<evidence type="ECO:0000256" key="1">
    <source>
        <dbReference type="SAM" id="SignalP"/>
    </source>
</evidence>
<dbReference type="OrthoDB" id="9153755at2"/>
<evidence type="ECO:0008006" key="4">
    <source>
        <dbReference type="Google" id="ProtNLM"/>
    </source>
</evidence>
<evidence type="ECO:0000313" key="2">
    <source>
        <dbReference type="EMBL" id="EXJ10791.1"/>
    </source>
</evidence>
<dbReference type="Proteomes" id="UP000019464">
    <property type="component" value="Unassembled WGS sequence"/>
</dbReference>
<dbReference type="EMBL" id="AONB01000010">
    <property type="protein sequence ID" value="EXJ10791.1"/>
    <property type="molecule type" value="Genomic_DNA"/>
</dbReference>
<sequence>MKKQYQLSLISLAISGVMAGSVQAIEPASVDLGGFYFIPTIELSETYDDNFRSNDSEDSSWITTIKPNFVLGAQDRNSVYELAYTFAHDRFHSSSRDNNTDHILTATANMEFNVRNRLNARAIYSNVEDVNDSGFTTPSDHFSTTGLGAVYTFGAPTALMNIEAGFNHERKRTENDFNFDKELNTDVLSGAFFYRVGPRTQLLVEARRSEFDYKSANEFDSTNMAYLAGVRWQATAFTAGTAKLGREKKDFKDSSKADVSSNKWEIGVTWQPVSYSTFNLITRQGIDEGDKGADNIKTTNTSLNWNHRWNGFITSNARLSHLDKDYSTGRNDKIKSLGLGMTYEVRRWMDISLGYQYSDQSSTVASENFDRSQYLIKLTMGL</sequence>
<keyword evidence="3" id="KW-1185">Reference proteome</keyword>
<keyword evidence="1" id="KW-0732">Signal</keyword>
<dbReference type="STRING" id="1229521.D791_02156"/>
<proteinExistence type="predicted"/>
<dbReference type="InterPro" id="IPR018759">
    <property type="entry name" value="BBP2_2"/>
</dbReference>
<name>W9V1F7_9GAMM</name>
<accession>W9V1F7</accession>
<gene>
    <name evidence="2" type="ORF">D791_02156</name>
</gene>
<protein>
    <recommendedName>
        <fullName evidence="4">Outer membrane beta-barrel protein</fullName>
    </recommendedName>
</protein>
<feature type="signal peptide" evidence="1">
    <location>
        <begin position="1"/>
        <end position="24"/>
    </location>
</feature>
<feature type="chain" id="PRO_5004932655" description="Outer membrane beta-barrel protein" evidence="1">
    <location>
        <begin position="25"/>
        <end position="382"/>
    </location>
</feature>
<reference evidence="2 3" key="2">
    <citation type="journal article" date="2015" name="Syst. Appl. Microbiol.">
        <title>Nitrincola nitratireducens sp. nov. isolated from a haloalkaline crater lake.</title>
        <authorList>
            <person name="Singh A."/>
            <person name="Vaidya B."/>
            <person name="Tanuku N.R."/>
            <person name="Pinnaka A.K."/>
        </authorList>
    </citation>
    <scope>NUCLEOTIDE SEQUENCE [LARGE SCALE GENOMIC DNA]</scope>
    <source>
        <strain evidence="2 3">AK23</strain>
    </source>
</reference>
<dbReference type="Gene3D" id="2.40.160.10">
    <property type="entry name" value="Porin"/>
    <property type="match status" value="1"/>
</dbReference>
<comment type="caution">
    <text evidence="2">The sequence shown here is derived from an EMBL/GenBank/DDBJ whole genome shotgun (WGS) entry which is preliminary data.</text>
</comment>
<organism evidence="2 3">
    <name type="scientific">Nitrincola nitratireducens</name>
    <dbReference type="NCBI Taxonomy" id="1229521"/>
    <lineage>
        <taxon>Bacteria</taxon>
        <taxon>Pseudomonadati</taxon>
        <taxon>Pseudomonadota</taxon>
        <taxon>Gammaproteobacteria</taxon>
        <taxon>Oceanospirillales</taxon>
        <taxon>Oceanospirillaceae</taxon>
        <taxon>Nitrincola</taxon>
    </lineage>
</organism>
<evidence type="ECO:0000313" key="3">
    <source>
        <dbReference type="Proteomes" id="UP000019464"/>
    </source>
</evidence>
<dbReference type="RefSeq" id="WP_036511004.1">
    <property type="nucleotide sequence ID" value="NZ_AONB01000010.1"/>
</dbReference>
<dbReference type="SUPFAM" id="SSF56935">
    <property type="entry name" value="Porins"/>
    <property type="match status" value="2"/>
</dbReference>
<dbReference type="AlphaFoldDB" id="W9V1F7"/>